<dbReference type="Pfam" id="PF01695">
    <property type="entry name" value="IstB_IS21"/>
    <property type="match status" value="1"/>
</dbReference>
<dbReference type="EMBL" id="VNHS01000010">
    <property type="protein sequence ID" value="TYP71307.1"/>
    <property type="molecule type" value="Genomic_DNA"/>
</dbReference>
<evidence type="ECO:0000259" key="1">
    <source>
        <dbReference type="Pfam" id="PF01695"/>
    </source>
</evidence>
<organism evidence="3 4">
    <name type="scientific">Paenibacillus methanolicus</name>
    <dbReference type="NCBI Taxonomy" id="582686"/>
    <lineage>
        <taxon>Bacteria</taxon>
        <taxon>Bacillati</taxon>
        <taxon>Bacillota</taxon>
        <taxon>Bacilli</taxon>
        <taxon>Bacillales</taxon>
        <taxon>Paenibacillaceae</taxon>
        <taxon>Paenibacillus</taxon>
    </lineage>
</organism>
<evidence type="ECO:0000259" key="2">
    <source>
        <dbReference type="Pfam" id="PF07319"/>
    </source>
</evidence>
<evidence type="ECO:0000313" key="3">
    <source>
        <dbReference type="EMBL" id="TYP71307.1"/>
    </source>
</evidence>
<dbReference type="Pfam" id="PF07319">
    <property type="entry name" value="DnaI_N"/>
    <property type="match status" value="1"/>
</dbReference>
<comment type="caution">
    <text evidence="3">The sequence shown here is derived from an EMBL/GenBank/DDBJ whole genome shotgun (WGS) entry which is preliminary data.</text>
</comment>
<feature type="domain" description="IstB-like ATP-binding" evidence="1">
    <location>
        <begin position="169"/>
        <end position="283"/>
    </location>
</feature>
<reference evidence="3 4" key="1">
    <citation type="submission" date="2019-07" db="EMBL/GenBank/DDBJ databases">
        <title>Genomic Encyclopedia of Type Strains, Phase III (KMG-III): the genomes of soil and plant-associated and newly described type strains.</title>
        <authorList>
            <person name="Whitman W."/>
        </authorList>
    </citation>
    <scope>NUCLEOTIDE SEQUENCE [LARGE SCALE GENOMIC DNA]</scope>
    <source>
        <strain evidence="3 4">BL24</strain>
    </source>
</reference>
<dbReference type="PANTHER" id="PTHR30050">
    <property type="entry name" value="CHROMOSOMAL REPLICATION INITIATOR PROTEIN DNAA"/>
    <property type="match status" value="1"/>
</dbReference>
<evidence type="ECO:0000313" key="4">
    <source>
        <dbReference type="Proteomes" id="UP000323257"/>
    </source>
</evidence>
<dbReference type="SUPFAM" id="SSF52540">
    <property type="entry name" value="P-loop containing nucleoside triphosphate hydrolases"/>
    <property type="match status" value="1"/>
</dbReference>
<feature type="domain" description="Primosomal DnaI N-terminal" evidence="2">
    <location>
        <begin position="4"/>
        <end position="92"/>
    </location>
</feature>
<dbReference type="Proteomes" id="UP000323257">
    <property type="component" value="Unassembled WGS sequence"/>
</dbReference>
<protein>
    <submittedName>
        <fullName evidence="3">Primosomal protein DnaI</fullName>
    </submittedName>
</protein>
<accession>A0A5S5BW97</accession>
<proteinExistence type="predicted"/>
<dbReference type="PANTHER" id="PTHR30050:SF8">
    <property type="entry name" value="PRIMOSOMAL PROTEIN DNAI"/>
    <property type="match status" value="1"/>
</dbReference>
<dbReference type="GO" id="GO:0006260">
    <property type="term" value="P:DNA replication"/>
    <property type="evidence" value="ECO:0007669"/>
    <property type="project" value="TreeGrafter"/>
</dbReference>
<name>A0A5S5BW97_9BACL</name>
<dbReference type="AlphaFoldDB" id="A0A5S5BW97"/>
<gene>
    <name evidence="3" type="ORF">BCM02_110259</name>
</gene>
<dbReference type="InterPro" id="IPR002611">
    <property type="entry name" value="IstB_ATP-bd"/>
</dbReference>
<dbReference type="NCBIfam" id="NF006505">
    <property type="entry name" value="PRK08939.1"/>
    <property type="match status" value="1"/>
</dbReference>
<dbReference type="GO" id="GO:0005524">
    <property type="term" value="F:ATP binding"/>
    <property type="evidence" value="ECO:0007669"/>
    <property type="project" value="InterPro"/>
</dbReference>
<dbReference type="InterPro" id="IPR027417">
    <property type="entry name" value="P-loop_NTPase"/>
</dbReference>
<dbReference type="Gene3D" id="3.40.50.300">
    <property type="entry name" value="P-loop containing nucleotide triphosphate hydrolases"/>
    <property type="match status" value="1"/>
</dbReference>
<sequence length="322" mass="36924">MAMMESLGDVLKRMPSGRDALKQADSMLQKLLADPLVEKLRAKHPELDVDTIRLNLNRVYQHVKEYRACTNCPGLDNCPNDFEGHYTMLSCETIAGQVQLDDRRVPCKKLLARQRENQIRGRIRSFYVDERALEQGYSAEEILFNDTERLEAAGQVMEYIGRTKESGLQKQGLLLSGSFGTGKTFLMCYMLHELAKEGYTGAIVYMPDFVEDLKALMHEPGKLKETVDLMKDTDLLVFDDMGAENLNPWVRDHVLGAILNYRMNRKPTFYTSNYDMDMLEQHFSFTNKEGEELHKGRRLMDRVRPFVDTVVVTGHNKRGGRG</sequence>
<dbReference type="CDD" id="cd00009">
    <property type="entry name" value="AAA"/>
    <property type="match status" value="1"/>
</dbReference>
<dbReference type="InterPro" id="IPR009928">
    <property type="entry name" value="DnaI_N"/>
</dbReference>
<keyword evidence="4" id="KW-1185">Reference proteome</keyword>